<dbReference type="Pfam" id="PF00512">
    <property type="entry name" value="HisKA"/>
    <property type="match status" value="1"/>
</dbReference>
<dbReference type="InterPro" id="IPR005467">
    <property type="entry name" value="His_kinase_dom"/>
</dbReference>
<keyword evidence="4" id="KW-0808">Transferase</keyword>
<dbReference type="SUPFAM" id="SSF55874">
    <property type="entry name" value="ATPase domain of HSP90 chaperone/DNA topoisomerase II/histidine kinase"/>
    <property type="match status" value="1"/>
</dbReference>
<dbReference type="GO" id="GO:0004721">
    <property type="term" value="F:phosphoprotein phosphatase activity"/>
    <property type="evidence" value="ECO:0007669"/>
    <property type="project" value="TreeGrafter"/>
</dbReference>
<dbReference type="InterPro" id="IPR036097">
    <property type="entry name" value="HisK_dim/P_sf"/>
</dbReference>
<dbReference type="GO" id="GO:0000155">
    <property type="term" value="F:phosphorelay sensor kinase activity"/>
    <property type="evidence" value="ECO:0007669"/>
    <property type="project" value="InterPro"/>
</dbReference>
<dbReference type="FunFam" id="1.10.287.130:FF:000001">
    <property type="entry name" value="Two-component sensor histidine kinase"/>
    <property type="match status" value="1"/>
</dbReference>
<dbReference type="GO" id="GO:0005886">
    <property type="term" value="C:plasma membrane"/>
    <property type="evidence" value="ECO:0007669"/>
    <property type="project" value="TreeGrafter"/>
</dbReference>
<keyword evidence="3" id="KW-0597">Phosphoprotein</keyword>
<dbReference type="AlphaFoldDB" id="A0A7X1F590"/>
<evidence type="ECO:0000256" key="4">
    <source>
        <dbReference type="ARBA" id="ARBA00022679"/>
    </source>
</evidence>
<dbReference type="CDD" id="cd00075">
    <property type="entry name" value="HATPase"/>
    <property type="match status" value="1"/>
</dbReference>
<comment type="caution">
    <text evidence="9">The sequence shown here is derived from an EMBL/GenBank/DDBJ whole genome shotgun (WGS) entry which is preliminary data.</text>
</comment>
<dbReference type="PANTHER" id="PTHR45453">
    <property type="entry name" value="PHOSPHATE REGULON SENSOR PROTEIN PHOR"/>
    <property type="match status" value="1"/>
</dbReference>
<dbReference type="Gene3D" id="3.30.565.10">
    <property type="entry name" value="Histidine kinase-like ATPase, C-terminal domain"/>
    <property type="match status" value="1"/>
</dbReference>
<dbReference type="InterPro" id="IPR036890">
    <property type="entry name" value="HATPase_C_sf"/>
</dbReference>
<evidence type="ECO:0000256" key="2">
    <source>
        <dbReference type="ARBA" id="ARBA00012438"/>
    </source>
</evidence>
<dbReference type="EC" id="2.7.13.3" evidence="2"/>
<comment type="catalytic activity">
    <reaction evidence="1">
        <text>ATP + protein L-histidine = ADP + protein N-phospho-L-histidine.</text>
        <dbReference type="EC" id="2.7.13.3"/>
    </reaction>
</comment>
<evidence type="ECO:0000256" key="3">
    <source>
        <dbReference type="ARBA" id="ARBA00022553"/>
    </source>
</evidence>
<dbReference type="SMART" id="SM00387">
    <property type="entry name" value="HATPase_c"/>
    <property type="match status" value="1"/>
</dbReference>
<dbReference type="Proteomes" id="UP000520156">
    <property type="component" value="Unassembled WGS sequence"/>
</dbReference>
<dbReference type="EMBL" id="JACLAU010000002">
    <property type="protein sequence ID" value="MBC2650573.1"/>
    <property type="molecule type" value="Genomic_DNA"/>
</dbReference>
<evidence type="ECO:0000256" key="6">
    <source>
        <dbReference type="ARBA" id="ARBA00023012"/>
    </source>
</evidence>
<dbReference type="GO" id="GO:0016036">
    <property type="term" value="P:cellular response to phosphate starvation"/>
    <property type="evidence" value="ECO:0007669"/>
    <property type="project" value="TreeGrafter"/>
</dbReference>
<dbReference type="PRINTS" id="PR00344">
    <property type="entry name" value="BCTRLSENSOR"/>
</dbReference>
<dbReference type="InterPro" id="IPR050351">
    <property type="entry name" value="BphY/WalK/GraS-like"/>
</dbReference>
<dbReference type="Pfam" id="PF02518">
    <property type="entry name" value="HATPase_c"/>
    <property type="match status" value="1"/>
</dbReference>
<accession>A0A7X1F590</accession>
<proteinExistence type="predicted"/>
<evidence type="ECO:0000259" key="8">
    <source>
        <dbReference type="PROSITE" id="PS50109"/>
    </source>
</evidence>
<dbReference type="CDD" id="cd00082">
    <property type="entry name" value="HisKA"/>
    <property type="match status" value="1"/>
</dbReference>
<evidence type="ECO:0000256" key="7">
    <source>
        <dbReference type="ARBA" id="ARBA00023136"/>
    </source>
</evidence>
<dbReference type="PROSITE" id="PS50109">
    <property type="entry name" value="HIS_KIN"/>
    <property type="match status" value="1"/>
</dbReference>
<evidence type="ECO:0000313" key="10">
    <source>
        <dbReference type="Proteomes" id="UP000520156"/>
    </source>
</evidence>
<dbReference type="InterPro" id="IPR003661">
    <property type="entry name" value="HisK_dim/P_dom"/>
</dbReference>
<reference evidence="9 10" key="1">
    <citation type="submission" date="2020-08" db="EMBL/GenBank/DDBJ databases">
        <title>The genome sequence of Novosphingobium flavum 4Y4.</title>
        <authorList>
            <person name="Liu Y."/>
        </authorList>
    </citation>
    <scope>NUCLEOTIDE SEQUENCE [LARGE SCALE GENOMIC DNA]</scope>
    <source>
        <strain evidence="9 10">4Y4</strain>
    </source>
</reference>
<evidence type="ECO:0000256" key="1">
    <source>
        <dbReference type="ARBA" id="ARBA00000085"/>
    </source>
</evidence>
<keyword evidence="10" id="KW-1185">Reference proteome</keyword>
<evidence type="ECO:0000256" key="5">
    <source>
        <dbReference type="ARBA" id="ARBA00022777"/>
    </source>
</evidence>
<dbReference type="PANTHER" id="PTHR45453:SF1">
    <property type="entry name" value="PHOSPHATE REGULON SENSOR PROTEIN PHOR"/>
    <property type="match status" value="1"/>
</dbReference>
<organism evidence="9 10">
    <name type="scientific">Novosphingobium aerophilum</name>
    <dbReference type="NCBI Taxonomy" id="2839843"/>
    <lineage>
        <taxon>Bacteria</taxon>
        <taxon>Pseudomonadati</taxon>
        <taxon>Pseudomonadota</taxon>
        <taxon>Alphaproteobacteria</taxon>
        <taxon>Sphingomonadales</taxon>
        <taxon>Sphingomonadaceae</taxon>
        <taxon>Novosphingobium</taxon>
    </lineage>
</organism>
<gene>
    <name evidence="9" type="ORF">H7F49_02530</name>
</gene>
<keyword evidence="7" id="KW-0472">Membrane</keyword>
<protein>
    <recommendedName>
        <fullName evidence="2">histidine kinase</fullName>
        <ecNumber evidence="2">2.7.13.3</ecNumber>
    </recommendedName>
</protein>
<keyword evidence="5 9" id="KW-0418">Kinase</keyword>
<dbReference type="SUPFAM" id="SSF47384">
    <property type="entry name" value="Homodimeric domain of signal transducing histidine kinase"/>
    <property type="match status" value="1"/>
</dbReference>
<sequence length="403" mass="43094">MTGEQPKPWAGTILALIGGGAMLSTGSDPLLVLGIVVLWSASLWLFRHEPPTPLPDIDTAQIVAATREAVLEAVGIPLILIERGRIAAANAPARAALGEHILGQDARIAFRHPDAMQLLDRDEDGSVSVSGFLGSRTLWQLTRRRIDAGACLIELLDRTSEADVSRAQTDFVANASHELRTPLAAIIGYVETLQDSGADIDATTRERFHATVLREARRMQALVSDLMSLSQVEAEKHDLPDQTVDLVRLVERVAGEAQAIAGRDRISMDLAGGPVDVRGDRTQLEQLVRNLIDNALKYGDAQRPVRITLRTGTRRGVDLLVADEGAGIAPEHLPHLTRRFYRTDPGRSRGAGGTGLGLAIVKHIVERHRGQLDIASTLGVGTTVTVALPVPTAAVAPPAAGLS</sequence>
<evidence type="ECO:0000313" key="9">
    <source>
        <dbReference type="EMBL" id="MBC2650573.1"/>
    </source>
</evidence>
<dbReference type="RefSeq" id="WP_185682001.1">
    <property type="nucleotide sequence ID" value="NZ_JACLAU010000002.1"/>
</dbReference>
<keyword evidence="6" id="KW-0902">Two-component regulatory system</keyword>
<dbReference type="Gene3D" id="1.10.287.130">
    <property type="match status" value="1"/>
</dbReference>
<dbReference type="SMART" id="SM00388">
    <property type="entry name" value="HisKA"/>
    <property type="match status" value="1"/>
</dbReference>
<dbReference type="InterPro" id="IPR004358">
    <property type="entry name" value="Sig_transdc_His_kin-like_C"/>
</dbReference>
<name>A0A7X1F590_9SPHN</name>
<feature type="domain" description="Histidine kinase" evidence="8">
    <location>
        <begin position="174"/>
        <end position="392"/>
    </location>
</feature>
<dbReference type="FunFam" id="3.30.565.10:FF:000006">
    <property type="entry name" value="Sensor histidine kinase WalK"/>
    <property type="match status" value="1"/>
</dbReference>
<dbReference type="InterPro" id="IPR003594">
    <property type="entry name" value="HATPase_dom"/>
</dbReference>